<dbReference type="InParanoid" id="A0A0L0H9M6"/>
<accession>A0A0L0H9M6</accession>
<sequence length="640" mass="68913">MTQPTLYPSHSPPDIEEEELEDISPGPNGLQRNAFKRLTRAHAVVRRFKDGIGERGNEDVASGLEPEVLSKSAERIEEVQIPNNPVPSINLTPADRTFSSLPRSKSVRFHQVDCRVEKPGMEDMVALDLDFQLPRSRPTRNGTRGRRLGGELLTPSSPQSFSSGSRSPSPMSRRVVRSVTAFPARPSLSRRQTLVVTNEEELMRALNGGRQLNETGEGWKVENPEESEDEEFFDVDDKAWVDEEHSNSTELQIPTGPDVLRRKSTIRRGSCILATRGVTITRKTTRRLSTFEEPSERNAPLLQRKITRVVRSATIMRKPLEHVDGVDRKMTLRRVSTDVRRGTVITRRAEQNLSVLQQNQEEEVEKDAHRDLNTADSDNDDDTDIFLDADETLWIDEWSDDESARTITKLKPSGKKRSKKPKKGAVARRRTTLLVSRSFYETLAARAGETISHLGNAAQVAAGPVAVVGGGEMAGLLATAGAVARGVGGGLVGKFGRRTTQMRVETTADLLNKYTTGQLLSTAAGALGGDAIAENKAVKALSQGFGAAVEGGVVAGVGSLVVSGVALNLSNVLSSSTNYISMAAEAIGHLGNVAPFLPGGLQGVAEAAGVVGSVLGGVGEGDDSSNDSGEEEGNDGEEGD</sequence>
<name>A0A0L0H9M6_SPIPD</name>
<dbReference type="OrthoDB" id="2146730at2759"/>
<evidence type="ECO:0000313" key="2">
    <source>
        <dbReference type="EMBL" id="KNC98255.1"/>
    </source>
</evidence>
<feature type="compositionally biased region" description="Basic residues" evidence="1">
    <location>
        <begin position="412"/>
        <end position="427"/>
    </location>
</feature>
<gene>
    <name evidence="2" type="ORF">SPPG_06654</name>
</gene>
<feature type="region of interest" description="Disordered" evidence="1">
    <location>
        <begin position="1"/>
        <end position="31"/>
    </location>
</feature>
<dbReference type="GeneID" id="27689945"/>
<feature type="compositionally biased region" description="Acidic residues" evidence="1">
    <location>
        <begin position="620"/>
        <end position="640"/>
    </location>
</feature>
<reference evidence="2 3" key="1">
    <citation type="submission" date="2009-08" db="EMBL/GenBank/DDBJ databases">
        <title>The Genome Sequence of Spizellomyces punctatus strain DAOM BR117.</title>
        <authorList>
            <consortium name="The Broad Institute Genome Sequencing Platform"/>
            <person name="Russ C."/>
            <person name="Cuomo C."/>
            <person name="Shea T."/>
            <person name="Young S.K."/>
            <person name="Zeng Q."/>
            <person name="Koehrsen M."/>
            <person name="Haas B."/>
            <person name="Borodovsky M."/>
            <person name="Guigo R."/>
            <person name="Alvarado L."/>
            <person name="Berlin A."/>
            <person name="Bochicchio J."/>
            <person name="Borenstein D."/>
            <person name="Chapman S."/>
            <person name="Chen Z."/>
            <person name="Engels R."/>
            <person name="Freedman E."/>
            <person name="Gellesch M."/>
            <person name="Goldberg J."/>
            <person name="Griggs A."/>
            <person name="Gujja S."/>
            <person name="Heiman D."/>
            <person name="Hepburn T."/>
            <person name="Howarth C."/>
            <person name="Jen D."/>
            <person name="Larson L."/>
            <person name="Lewis B."/>
            <person name="Mehta T."/>
            <person name="Park D."/>
            <person name="Pearson M."/>
            <person name="Roberts A."/>
            <person name="Saif S."/>
            <person name="Shenoy N."/>
            <person name="Sisk P."/>
            <person name="Stolte C."/>
            <person name="Sykes S."/>
            <person name="Thomson T."/>
            <person name="Walk T."/>
            <person name="White J."/>
            <person name="Yandava C."/>
            <person name="Burger G."/>
            <person name="Gray M.W."/>
            <person name="Holland P.W.H."/>
            <person name="King N."/>
            <person name="Lang F.B.F."/>
            <person name="Roger A.J."/>
            <person name="Ruiz-Trillo I."/>
            <person name="Lander E."/>
            <person name="Nusbaum C."/>
        </authorList>
    </citation>
    <scope>NUCLEOTIDE SEQUENCE [LARGE SCALE GENOMIC DNA]</scope>
    <source>
        <strain evidence="2 3">DAOM BR117</strain>
    </source>
</reference>
<evidence type="ECO:0000313" key="3">
    <source>
        <dbReference type="Proteomes" id="UP000053201"/>
    </source>
</evidence>
<feature type="region of interest" description="Disordered" evidence="1">
    <location>
        <begin position="406"/>
        <end position="427"/>
    </location>
</feature>
<feature type="region of interest" description="Disordered" evidence="1">
    <location>
        <begin position="615"/>
        <end position="640"/>
    </location>
</feature>
<dbReference type="Proteomes" id="UP000053201">
    <property type="component" value="Unassembled WGS sequence"/>
</dbReference>
<dbReference type="AlphaFoldDB" id="A0A0L0H9M6"/>
<evidence type="ECO:0000256" key="1">
    <source>
        <dbReference type="SAM" id="MobiDB-lite"/>
    </source>
</evidence>
<organism evidence="2 3">
    <name type="scientific">Spizellomyces punctatus (strain DAOM BR117)</name>
    <dbReference type="NCBI Taxonomy" id="645134"/>
    <lineage>
        <taxon>Eukaryota</taxon>
        <taxon>Fungi</taxon>
        <taxon>Fungi incertae sedis</taxon>
        <taxon>Chytridiomycota</taxon>
        <taxon>Chytridiomycota incertae sedis</taxon>
        <taxon>Chytridiomycetes</taxon>
        <taxon>Spizellomycetales</taxon>
        <taxon>Spizellomycetaceae</taxon>
        <taxon>Spizellomyces</taxon>
    </lineage>
</organism>
<dbReference type="EMBL" id="KQ257461">
    <property type="protein sequence ID" value="KNC98255.1"/>
    <property type="molecule type" value="Genomic_DNA"/>
</dbReference>
<proteinExistence type="predicted"/>
<feature type="region of interest" description="Disordered" evidence="1">
    <location>
        <begin position="134"/>
        <end position="174"/>
    </location>
</feature>
<feature type="compositionally biased region" description="Low complexity" evidence="1">
    <location>
        <begin position="150"/>
        <end position="174"/>
    </location>
</feature>
<dbReference type="VEuPathDB" id="FungiDB:SPPG_06654"/>
<feature type="region of interest" description="Disordered" evidence="1">
    <location>
        <begin position="353"/>
        <end position="383"/>
    </location>
</feature>
<keyword evidence="3" id="KW-1185">Reference proteome</keyword>
<dbReference type="RefSeq" id="XP_016606295.1">
    <property type="nucleotide sequence ID" value="XM_016754855.1"/>
</dbReference>
<protein>
    <submittedName>
        <fullName evidence="2">Uncharacterized protein</fullName>
    </submittedName>
</protein>